<evidence type="ECO:0000313" key="10">
    <source>
        <dbReference type="Proteomes" id="UP000003162"/>
    </source>
</evidence>
<dbReference type="HOGENOM" id="CLU_010118_5_0_9"/>
<keyword evidence="7 8" id="KW-0472">Membrane</keyword>
<feature type="transmembrane region" description="Helical" evidence="8">
    <location>
        <begin position="33"/>
        <end position="51"/>
    </location>
</feature>
<feature type="transmembrane region" description="Helical" evidence="8">
    <location>
        <begin position="368"/>
        <end position="390"/>
    </location>
</feature>
<feature type="transmembrane region" description="Helical" evidence="8">
    <location>
        <begin position="212"/>
        <end position="231"/>
    </location>
</feature>
<feature type="transmembrane region" description="Helical" evidence="8">
    <location>
        <begin position="284"/>
        <end position="304"/>
    </location>
</feature>
<feature type="transmembrane region" description="Helical" evidence="8">
    <location>
        <begin position="251"/>
        <end position="272"/>
    </location>
</feature>
<feature type="transmembrane region" description="Helical" evidence="8">
    <location>
        <begin position="112"/>
        <end position="132"/>
    </location>
</feature>
<feature type="transmembrane region" description="Helical" evidence="8">
    <location>
        <begin position="166"/>
        <end position="184"/>
    </location>
</feature>
<comment type="subcellular location">
    <subcellularLocation>
        <location evidence="1">Cell membrane</location>
        <topology evidence="1">Multi-pass membrane protein</topology>
    </subcellularLocation>
</comment>
<accession>A8SLE6</accession>
<feature type="transmembrane region" description="Helical" evidence="8">
    <location>
        <begin position="71"/>
        <end position="91"/>
    </location>
</feature>
<evidence type="ECO:0000313" key="9">
    <source>
        <dbReference type="EMBL" id="EDP24376.1"/>
    </source>
</evidence>
<reference evidence="9 10" key="1">
    <citation type="submission" date="2007-09" db="EMBL/GenBank/DDBJ databases">
        <title>Draft genome sequence of Peptostreptococcus micros (ATCC 33270).</title>
        <authorList>
            <person name="Sudarsanam P."/>
            <person name="Ley R."/>
            <person name="Guruge J."/>
            <person name="Turnbaugh P.J."/>
            <person name="Mahowald M."/>
            <person name="Liep D."/>
            <person name="Gordon J."/>
        </authorList>
    </citation>
    <scope>NUCLEOTIDE SEQUENCE [LARGE SCALE GENOMIC DNA]</scope>
    <source>
        <strain evidence="9 10">ATCC 33270</strain>
    </source>
</reference>
<evidence type="ECO:0000256" key="2">
    <source>
        <dbReference type="ARBA" id="ARBA00005658"/>
    </source>
</evidence>
<dbReference type="GO" id="GO:0005886">
    <property type="term" value="C:plasma membrane"/>
    <property type="evidence" value="ECO:0007669"/>
    <property type="project" value="UniProtKB-SubCell"/>
</dbReference>
<dbReference type="PANTHER" id="PTHR30047:SF7">
    <property type="entry name" value="HIGH-AFFINITY CHOLINE TRANSPORT PROTEIN"/>
    <property type="match status" value="1"/>
</dbReference>
<protein>
    <submittedName>
        <fullName evidence="9">Transporter, betaine/carnitine/choline family</fullName>
    </submittedName>
</protein>
<reference evidence="9 10" key="2">
    <citation type="submission" date="2007-09" db="EMBL/GenBank/DDBJ databases">
        <authorList>
            <person name="Fulton L."/>
            <person name="Clifton S."/>
            <person name="Fulton B."/>
            <person name="Xu J."/>
            <person name="Minx P."/>
            <person name="Pepin K.H."/>
            <person name="Johnson M."/>
            <person name="Thiruvilangam P."/>
            <person name="Bhonagiri V."/>
            <person name="Nash W.E."/>
            <person name="Mardis E.R."/>
            <person name="Wilson R.K."/>
        </authorList>
    </citation>
    <scope>NUCLEOTIDE SEQUENCE [LARGE SCALE GENOMIC DNA]</scope>
    <source>
        <strain evidence="9 10">ATCC 33270</strain>
    </source>
</reference>
<evidence type="ECO:0000256" key="7">
    <source>
        <dbReference type="ARBA" id="ARBA00023136"/>
    </source>
</evidence>
<keyword evidence="4" id="KW-1003">Cell membrane</keyword>
<dbReference type="PROSITE" id="PS01303">
    <property type="entry name" value="BCCT"/>
    <property type="match status" value="1"/>
</dbReference>
<organism evidence="9 10">
    <name type="scientific">Parvimonas micra ATCC 33270</name>
    <dbReference type="NCBI Taxonomy" id="411465"/>
    <lineage>
        <taxon>Bacteria</taxon>
        <taxon>Bacillati</taxon>
        <taxon>Bacillota</taxon>
        <taxon>Tissierellia</taxon>
        <taxon>Tissierellales</taxon>
        <taxon>Peptoniphilaceae</taxon>
        <taxon>Parvimonas</taxon>
    </lineage>
</organism>
<name>A8SLE6_9FIRM</name>
<dbReference type="PANTHER" id="PTHR30047">
    <property type="entry name" value="HIGH-AFFINITY CHOLINE TRANSPORT PROTEIN-RELATED"/>
    <property type="match status" value="1"/>
</dbReference>
<feature type="transmembrane region" description="Helical" evidence="8">
    <location>
        <begin position="339"/>
        <end position="356"/>
    </location>
</feature>
<dbReference type="EMBL" id="ABEE02000016">
    <property type="protein sequence ID" value="EDP24376.1"/>
    <property type="molecule type" value="Genomic_DNA"/>
</dbReference>
<dbReference type="InterPro" id="IPR000060">
    <property type="entry name" value="BCCT_transptr"/>
</dbReference>
<feature type="transmembrane region" description="Helical" evidence="8">
    <location>
        <begin position="464"/>
        <end position="484"/>
    </location>
</feature>
<sequence length="524" mass="57984">MIRNKCLKFLQNYYILKDRKKKKEEKMNKKSNTVFYASIALTLAIVFWGFLSPSSFETAGNASFKFLSTNFNWFYTFTMTSFIVFAIWIGFFSKYKNIKLGGDDSKPEFSNASWFAMLFSAGMGIGLVFFGISEPLSHYLNPINGKGMTEEAAKFAITKSFLHWGLHPWANYCILGLGLAYMQFRKGKPGLISSIFIPILGEKGVRGPLGKIIDILAVFATAAGMATSLGLGTQQINSGLNYMFKVPETPIVQIILVISITLIYTWTAISGVEKGIKAVSDLNLILVVVLLVGSFLFGPTVKILRTFVEGTGLYIQNFIQNSLEVGAFGENSWFGDWTVFYWAWWIAWAPFTGIFIARISKGRTIKEFIAGVMLVPTIVSFIWFSIFAGIDFSTAGKVLLEASKSSATAFFIVMSEIPFGAILSFVAIILLFTFFITSANSATFVLGMLSQEGDLNPTNTKKTIWGVVQSALALSLMIGSTNGLKMLQTISIIAAFPFAFIMLLSMYSLVKALKTDEFVIDNKI</sequence>
<gene>
    <name evidence="9" type="ORF">PEPMIC_00959</name>
</gene>
<evidence type="ECO:0000256" key="8">
    <source>
        <dbReference type="SAM" id="Phobius"/>
    </source>
</evidence>
<dbReference type="eggNOG" id="COG1292">
    <property type="taxonomic scope" value="Bacteria"/>
</dbReference>
<feature type="transmembrane region" description="Helical" evidence="8">
    <location>
        <begin position="490"/>
        <end position="510"/>
    </location>
</feature>
<evidence type="ECO:0000256" key="5">
    <source>
        <dbReference type="ARBA" id="ARBA00022692"/>
    </source>
</evidence>
<dbReference type="Proteomes" id="UP000003162">
    <property type="component" value="Unassembled WGS sequence"/>
</dbReference>
<keyword evidence="5 8" id="KW-0812">Transmembrane</keyword>
<dbReference type="Pfam" id="PF02028">
    <property type="entry name" value="BCCT"/>
    <property type="match status" value="1"/>
</dbReference>
<keyword evidence="6 8" id="KW-1133">Transmembrane helix</keyword>
<keyword evidence="3" id="KW-0813">Transport</keyword>
<evidence type="ECO:0000256" key="4">
    <source>
        <dbReference type="ARBA" id="ARBA00022475"/>
    </source>
</evidence>
<evidence type="ECO:0000256" key="3">
    <source>
        <dbReference type="ARBA" id="ARBA00022448"/>
    </source>
</evidence>
<dbReference type="NCBIfam" id="TIGR00842">
    <property type="entry name" value="bcct"/>
    <property type="match status" value="1"/>
</dbReference>
<comment type="caution">
    <text evidence="9">The sequence shown here is derived from an EMBL/GenBank/DDBJ whole genome shotgun (WGS) entry which is preliminary data.</text>
</comment>
<dbReference type="InterPro" id="IPR018093">
    <property type="entry name" value="BCCT_CS"/>
</dbReference>
<evidence type="ECO:0000256" key="1">
    <source>
        <dbReference type="ARBA" id="ARBA00004651"/>
    </source>
</evidence>
<proteinExistence type="inferred from homology"/>
<comment type="similarity">
    <text evidence="2">Belongs to the BCCT transporter (TC 2.A.15) family.</text>
</comment>
<evidence type="ECO:0000256" key="6">
    <source>
        <dbReference type="ARBA" id="ARBA00022989"/>
    </source>
</evidence>
<feature type="transmembrane region" description="Helical" evidence="8">
    <location>
        <begin position="410"/>
        <end position="436"/>
    </location>
</feature>
<dbReference type="GO" id="GO:0022857">
    <property type="term" value="F:transmembrane transporter activity"/>
    <property type="evidence" value="ECO:0007669"/>
    <property type="project" value="InterPro"/>
</dbReference>
<dbReference type="AlphaFoldDB" id="A8SLE6"/>